<dbReference type="InterPro" id="IPR001806">
    <property type="entry name" value="Small_GTPase"/>
</dbReference>
<dbReference type="PROSITE" id="PS51420">
    <property type="entry name" value="RHO"/>
    <property type="match status" value="1"/>
</dbReference>
<keyword evidence="5" id="KW-0812">Transmembrane</keyword>
<dbReference type="OrthoDB" id="6612291at2759"/>
<keyword evidence="9" id="KW-0472">Membrane</keyword>
<keyword evidence="7" id="KW-1133">Transmembrane helix</keyword>
<accession>A0A7R8W6D5</accession>
<dbReference type="InterPro" id="IPR005225">
    <property type="entry name" value="Small_GTP-bd"/>
</dbReference>
<dbReference type="PANTHER" id="PTHR48021:SF1">
    <property type="entry name" value="GH07001P-RELATED"/>
    <property type="match status" value="1"/>
</dbReference>
<evidence type="ECO:0000256" key="6">
    <source>
        <dbReference type="ARBA" id="ARBA00022741"/>
    </source>
</evidence>
<keyword evidence="8" id="KW-0342">GTP-binding</keyword>
<dbReference type="AlphaFoldDB" id="A0A7R8W6D5"/>
<dbReference type="NCBIfam" id="TIGR00879">
    <property type="entry name" value="SP"/>
    <property type="match status" value="1"/>
</dbReference>
<keyword evidence="3" id="KW-1003">Cell membrane</keyword>
<dbReference type="GO" id="GO:0003924">
    <property type="term" value="F:GTPase activity"/>
    <property type="evidence" value="ECO:0007669"/>
    <property type="project" value="InterPro"/>
</dbReference>
<dbReference type="SUPFAM" id="SSF52540">
    <property type="entry name" value="P-loop containing nucleoside triphosphate hydrolases"/>
    <property type="match status" value="1"/>
</dbReference>
<dbReference type="PROSITE" id="PS50850">
    <property type="entry name" value="MFS"/>
    <property type="match status" value="1"/>
</dbReference>
<evidence type="ECO:0000256" key="8">
    <source>
        <dbReference type="ARBA" id="ARBA00023134"/>
    </source>
</evidence>
<dbReference type="SUPFAM" id="SSF103473">
    <property type="entry name" value="MFS general substrate transporter"/>
    <property type="match status" value="1"/>
</dbReference>
<dbReference type="NCBIfam" id="TIGR00231">
    <property type="entry name" value="small_GTP"/>
    <property type="match status" value="1"/>
</dbReference>
<dbReference type="InterPro" id="IPR003663">
    <property type="entry name" value="Sugar/inositol_transpt"/>
</dbReference>
<evidence type="ECO:0000256" key="2">
    <source>
        <dbReference type="ARBA" id="ARBA00022448"/>
    </source>
</evidence>
<dbReference type="SMART" id="SM00173">
    <property type="entry name" value="RAS"/>
    <property type="match status" value="1"/>
</dbReference>
<evidence type="ECO:0000313" key="10">
    <source>
        <dbReference type="EMBL" id="CAD7223226.1"/>
    </source>
</evidence>
<dbReference type="Gene3D" id="3.40.50.300">
    <property type="entry name" value="P-loop containing nucleotide triphosphate hydrolases"/>
    <property type="match status" value="1"/>
</dbReference>
<dbReference type="Pfam" id="PF00083">
    <property type="entry name" value="Sugar_tr"/>
    <property type="match status" value="1"/>
</dbReference>
<dbReference type="FunFam" id="1.20.1250.20:FF:000218">
    <property type="entry name" value="facilitated trehalose transporter Tret1"/>
    <property type="match status" value="1"/>
</dbReference>
<protein>
    <submittedName>
        <fullName evidence="10">Uncharacterized protein</fullName>
    </submittedName>
</protein>
<reference evidence="10" key="1">
    <citation type="submission" date="2020-11" db="EMBL/GenBank/DDBJ databases">
        <authorList>
            <person name="Tran Van P."/>
        </authorList>
    </citation>
    <scope>NUCLEOTIDE SEQUENCE</scope>
</reference>
<evidence type="ECO:0000256" key="7">
    <source>
        <dbReference type="ARBA" id="ARBA00022989"/>
    </source>
</evidence>
<proteinExistence type="predicted"/>
<dbReference type="EMBL" id="OB660170">
    <property type="protein sequence ID" value="CAD7223226.1"/>
    <property type="molecule type" value="Genomic_DNA"/>
</dbReference>
<dbReference type="InterPro" id="IPR005828">
    <property type="entry name" value="MFS_sugar_transport-like"/>
</dbReference>
<dbReference type="Gene3D" id="1.20.1250.20">
    <property type="entry name" value="MFS general substrate transporter like domains"/>
    <property type="match status" value="2"/>
</dbReference>
<evidence type="ECO:0000256" key="3">
    <source>
        <dbReference type="ARBA" id="ARBA00022475"/>
    </source>
</evidence>
<dbReference type="PROSITE" id="PS51421">
    <property type="entry name" value="RAS"/>
    <property type="match status" value="1"/>
</dbReference>
<organism evidence="10">
    <name type="scientific">Cyprideis torosa</name>
    <dbReference type="NCBI Taxonomy" id="163714"/>
    <lineage>
        <taxon>Eukaryota</taxon>
        <taxon>Metazoa</taxon>
        <taxon>Ecdysozoa</taxon>
        <taxon>Arthropoda</taxon>
        <taxon>Crustacea</taxon>
        <taxon>Oligostraca</taxon>
        <taxon>Ostracoda</taxon>
        <taxon>Podocopa</taxon>
        <taxon>Podocopida</taxon>
        <taxon>Cytherocopina</taxon>
        <taxon>Cytheroidea</taxon>
        <taxon>Cytherideidae</taxon>
        <taxon>Cyprideis</taxon>
    </lineage>
</organism>
<dbReference type="PANTHER" id="PTHR48021">
    <property type="match status" value="1"/>
</dbReference>
<dbReference type="GO" id="GO:0022857">
    <property type="term" value="F:transmembrane transporter activity"/>
    <property type="evidence" value="ECO:0007669"/>
    <property type="project" value="InterPro"/>
</dbReference>
<dbReference type="PRINTS" id="PR00449">
    <property type="entry name" value="RASTRNSFRMNG"/>
</dbReference>
<dbReference type="GO" id="GO:0005525">
    <property type="term" value="F:GTP binding"/>
    <property type="evidence" value="ECO:0007669"/>
    <property type="project" value="UniProtKB-KW"/>
</dbReference>
<name>A0A7R8W6D5_9CRUS</name>
<dbReference type="GO" id="GO:0005886">
    <property type="term" value="C:plasma membrane"/>
    <property type="evidence" value="ECO:0007669"/>
    <property type="project" value="UniProtKB-SubCell"/>
</dbReference>
<dbReference type="InterPro" id="IPR027417">
    <property type="entry name" value="P-loop_NTPase"/>
</dbReference>
<sequence length="712" mass="77454">MSAIPKKLVVVGDGSCGKTCLLCVFSNDRFPEEYIPTVFETSVTNIEVDGRQVELKLWDTAGQEDYDRLRPLSYPETDVILLCFSIDNPDSLENIQDKWIPEVKHFCPTVPVLLVGLKKDLRNDPETIRSLAKEKLEPVKPEDGRAMAESIRAFAYLECSAKSNEGIRQVFENAILVAGVATLGHLGIGMANAFTAIASVSMLNSDQISVDKWGIAMIGSMLALGAIVSSLFSGILLERIGRTKSLMVGATLNVISWPCIGLSPSVPLILVGRFLGGMGIGVLSATAPVYVCETVEPRLRGALASFPQLMVVLGVALQCALAVGVSWSAQALISTAVPLVHLLSLFWLPESPVFLVRRGQPGAAIDELLTARWGKGDAADQQRQDVAAIVEEIEASNVNGSAEDSKDESSWTQWHRTFRSPAVLKPFLICVLLFVVQQWSGTLVIIFYAGSIFHMVSEDINERSSTLVVVLIQVVATLLALTLLDRVGRRSLLMLSALSMSFSMMTLGCFFFFKDSTGTSACSWLPLFLLIINVAGNAFGVGPIPWFLVAELIPNRARGTAGSLAITLNLIFSFTALLLFHKLEFLLGKAGIFWLFGIVGALGFFFVFFCVPETRGISLEKIEEFFQSRTNEPQQTNEDSSVEVGRIDGNVSCLGIERGGIGEKLGSKHNIMKISTTTLMSVLEEADKDCSPGPEDPDVSFQLQEPWKKGRG</sequence>
<dbReference type="CDD" id="cd01870">
    <property type="entry name" value="RhoA_like"/>
    <property type="match status" value="1"/>
</dbReference>
<dbReference type="PROSITE" id="PS00217">
    <property type="entry name" value="SUGAR_TRANSPORT_2"/>
    <property type="match status" value="1"/>
</dbReference>
<keyword evidence="6" id="KW-0547">Nucleotide-binding</keyword>
<gene>
    <name evidence="10" type="ORF">CTOB1V02_LOCUS1216</name>
</gene>
<comment type="subcellular location">
    <subcellularLocation>
        <location evidence="1">Cell membrane</location>
        <topology evidence="1">Multi-pass membrane protein</topology>
    </subcellularLocation>
</comment>
<dbReference type="InterPro" id="IPR020846">
    <property type="entry name" value="MFS_dom"/>
</dbReference>
<dbReference type="InterPro" id="IPR005829">
    <property type="entry name" value="Sugar_transporter_CS"/>
</dbReference>
<dbReference type="InterPro" id="IPR036259">
    <property type="entry name" value="MFS_trans_sf"/>
</dbReference>
<dbReference type="Pfam" id="PF00071">
    <property type="entry name" value="Ras"/>
    <property type="match status" value="1"/>
</dbReference>
<dbReference type="FunFam" id="3.40.50.300:FF:000118">
    <property type="entry name" value="Rho-related GTP-binding protein RhoG"/>
    <property type="match status" value="1"/>
</dbReference>
<dbReference type="InterPro" id="IPR050549">
    <property type="entry name" value="MFS_Trehalose_Transporter"/>
</dbReference>
<evidence type="ECO:0000256" key="4">
    <source>
        <dbReference type="ARBA" id="ARBA00022597"/>
    </source>
</evidence>
<keyword evidence="4" id="KW-0762">Sugar transport</keyword>
<dbReference type="SMART" id="SM00174">
    <property type="entry name" value="RHO"/>
    <property type="match status" value="1"/>
</dbReference>
<dbReference type="PROSITE" id="PS00216">
    <property type="entry name" value="SUGAR_TRANSPORT_1"/>
    <property type="match status" value="1"/>
</dbReference>
<keyword evidence="2" id="KW-0813">Transport</keyword>
<evidence type="ECO:0000256" key="1">
    <source>
        <dbReference type="ARBA" id="ARBA00004651"/>
    </source>
</evidence>
<evidence type="ECO:0000256" key="9">
    <source>
        <dbReference type="ARBA" id="ARBA00023136"/>
    </source>
</evidence>
<dbReference type="SMART" id="SM00175">
    <property type="entry name" value="RAB"/>
    <property type="match status" value="1"/>
</dbReference>
<evidence type="ECO:0000256" key="5">
    <source>
        <dbReference type="ARBA" id="ARBA00022692"/>
    </source>
</evidence>
<dbReference type="PROSITE" id="PS51419">
    <property type="entry name" value="RAB"/>
    <property type="match status" value="1"/>
</dbReference>